<gene>
    <name evidence="2" type="ORF">CEXT_592551</name>
</gene>
<proteinExistence type="predicted"/>
<protein>
    <submittedName>
        <fullName evidence="2">Uncharacterized protein</fullName>
    </submittedName>
</protein>
<comment type="caution">
    <text evidence="2">The sequence shown here is derived from an EMBL/GenBank/DDBJ whole genome shotgun (WGS) entry which is preliminary data.</text>
</comment>
<keyword evidence="3" id="KW-1185">Reference proteome</keyword>
<evidence type="ECO:0000313" key="2">
    <source>
        <dbReference type="EMBL" id="GIY50288.1"/>
    </source>
</evidence>
<dbReference type="Proteomes" id="UP001054945">
    <property type="component" value="Unassembled WGS sequence"/>
</dbReference>
<reference evidence="2 3" key="1">
    <citation type="submission" date="2021-06" db="EMBL/GenBank/DDBJ databases">
        <title>Caerostris extrusa draft genome.</title>
        <authorList>
            <person name="Kono N."/>
            <person name="Arakawa K."/>
        </authorList>
    </citation>
    <scope>NUCLEOTIDE SEQUENCE [LARGE SCALE GENOMIC DNA]</scope>
</reference>
<evidence type="ECO:0000313" key="3">
    <source>
        <dbReference type="Proteomes" id="UP001054945"/>
    </source>
</evidence>
<name>A0AAV4TVB2_CAEEX</name>
<dbReference type="AlphaFoldDB" id="A0AAV4TVB2"/>
<organism evidence="2 3">
    <name type="scientific">Caerostris extrusa</name>
    <name type="common">Bark spider</name>
    <name type="synonym">Caerostris bankana</name>
    <dbReference type="NCBI Taxonomy" id="172846"/>
    <lineage>
        <taxon>Eukaryota</taxon>
        <taxon>Metazoa</taxon>
        <taxon>Ecdysozoa</taxon>
        <taxon>Arthropoda</taxon>
        <taxon>Chelicerata</taxon>
        <taxon>Arachnida</taxon>
        <taxon>Araneae</taxon>
        <taxon>Araneomorphae</taxon>
        <taxon>Entelegynae</taxon>
        <taxon>Araneoidea</taxon>
        <taxon>Araneidae</taxon>
        <taxon>Caerostris</taxon>
    </lineage>
</organism>
<feature type="region of interest" description="Disordered" evidence="1">
    <location>
        <begin position="61"/>
        <end position="81"/>
    </location>
</feature>
<accession>A0AAV4TVB2</accession>
<sequence length="81" mass="9109">MSNSCEVKSRLVYGRHLTGIDESFDSQDGGNYLIVKKRNPLMAKETNYLIAKIEELFDGQDEKSLDGQGDELLDSQDRGIL</sequence>
<dbReference type="EMBL" id="BPLR01011959">
    <property type="protein sequence ID" value="GIY50288.1"/>
    <property type="molecule type" value="Genomic_DNA"/>
</dbReference>
<evidence type="ECO:0000256" key="1">
    <source>
        <dbReference type="SAM" id="MobiDB-lite"/>
    </source>
</evidence>